<evidence type="ECO:0000313" key="15">
    <source>
        <dbReference type="Proteomes" id="UP000561326"/>
    </source>
</evidence>
<sequence>MKRARLIYNPSAGREEVRKRIPDILNVLEEAGYETSCHATKGEGDATLAARKAVESRFDLVIAAGGDGTVYEVINGIAEQRYRPALGIIPAGTTNDFARAIGLPRSIMKAVGVIAKGTPSPIDIGKINNKYFINIAGGGMLTTLTYEVPSKVKTMLGQLAYYIKGIEKLPFLSPMHVRFEVNGRVIDEEIMLFLIANSNSVGGFEKLAPNAKLNDGLFDCIILKKTSLPEFIRIATMALKGDHFKHPNIIYFQAKQLKATSTERVDLNLDGELGSSLPCTFTALPRHIQLIR</sequence>
<dbReference type="AlphaFoldDB" id="A0A848CRH6"/>
<dbReference type="PANTHER" id="PTHR12358:SF106">
    <property type="entry name" value="LIPID KINASE YEGS"/>
    <property type="match status" value="1"/>
</dbReference>
<evidence type="ECO:0000256" key="3">
    <source>
        <dbReference type="ARBA" id="ARBA00022516"/>
    </source>
</evidence>
<dbReference type="InterPro" id="IPR005218">
    <property type="entry name" value="Diacylglycerol/lipid_kinase"/>
</dbReference>
<dbReference type="GO" id="GO:0004143">
    <property type="term" value="F:ATP-dependent diacylglycerol kinase activity"/>
    <property type="evidence" value="ECO:0007669"/>
    <property type="project" value="TreeGrafter"/>
</dbReference>
<dbReference type="InterPro" id="IPR016064">
    <property type="entry name" value="NAD/diacylglycerol_kinase_sf"/>
</dbReference>
<keyword evidence="4" id="KW-0808">Transferase</keyword>
<dbReference type="Gene3D" id="2.60.200.40">
    <property type="match status" value="1"/>
</dbReference>
<proteinExistence type="inferred from homology"/>
<evidence type="ECO:0000256" key="1">
    <source>
        <dbReference type="ARBA" id="ARBA00001946"/>
    </source>
</evidence>
<reference evidence="14 15" key="1">
    <citation type="submission" date="2020-04" db="EMBL/GenBank/DDBJ databases">
        <authorList>
            <person name="Hitch T.C.A."/>
            <person name="Wylensek D."/>
            <person name="Clavel T."/>
        </authorList>
    </citation>
    <scope>NUCLEOTIDE SEQUENCE [LARGE SCALE GENOMIC DNA]</scope>
    <source>
        <strain evidence="14 15">WB01_D5_05</strain>
    </source>
</reference>
<dbReference type="Gene3D" id="3.40.50.10330">
    <property type="entry name" value="Probable inorganic polyphosphate/atp-NAD kinase, domain 1"/>
    <property type="match status" value="1"/>
</dbReference>
<evidence type="ECO:0000256" key="11">
    <source>
        <dbReference type="ARBA" id="ARBA00023209"/>
    </source>
</evidence>
<evidence type="ECO:0000256" key="5">
    <source>
        <dbReference type="ARBA" id="ARBA00022723"/>
    </source>
</evidence>
<dbReference type="NCBIfam" id="NF009603">
    <property type="entry name" value="PRK13055.1"/>
    <property type="match status" value="1"/>
</dbReference>
<keyword evidence="7 14" id="KW-0418">Kinase</keyword>
<accession>A0A848CRH6</accession>
<dbReference type="SUPFAM" id="SSF111331">
    <property type="entry name" value="NAD kinase/diacylglycerol kinase-like"/>
    <property type="match status" value="1"/>
</dbReference>
<dbReference type="GeneID" id="92841871"/>
<evidence type="ECO:0000256" key="2">
    <source>
        <dbReference type="ARBA" id="ARBA00005983"/>
    </source>
</evidence>
<dbReference type="Pfam" id="PF00781">
    <property type="entry name" value="DAGK_cat"/>
    <property type="match status" value="1"/>
</dbReference>
<organism evidence="14 15">
    <name type="scientific">Aneurinibacillus aneurinilyticus</name>
    <name type="common">Bacillus aneurinolyticus</name>
    <dbReference type="NCBI Taxonomy" id="1391"/>
    <lineage>
        <taxon>Bacteria</taxon>
        <taxon>Bacillati</taxon>
        <taxon>Bacillota</taxon>
        <taxon>Bacilli</taxon>
        <taxon>Bacillales</taxon>
        <taxon>Paenibacillaceae</taxon>
        <taxon>Aneurinibacillus group</taxon>
        <taxon>Aneurinibacillus</taxon>
    </lineage>
</organism>
<evidence type="ECO:0000256" key="10">
    <source>
        <dbReference type="ARBA" id="ARBA00023098"/>
    </source>
</evidence>
<evidence type="ECO:0000256" key="7">
    <source>
        <dbReference type="ARBA" id="ARBA00022777"/>
    </source>
</evidence>
<comment type="similarity">
    <text evidence="2">Belongs to the diacylglycerol/lipid kinase family.</text>
</comment>
<dbReference type="InterPro" id="IPR017438">
    <property type="entry name" value="ATP-NAD_kinase_N"/>
</dbReference>
<dbReference type="Proteomes" id="UP000561326">
    <property type="component" value="Unassembled WGS sequence"/>
</dbReference>
<comment type="caution">
    <text evidence="14">The sequence shown here is derived from an EMBL/GenBank/DDBJ whole genome shotgun (WGS) entry which is preliminary data.</text>
</comment>
<gene>
    <name evidence="14" type="ORF">HF838_08325</name>
</gene>
<dbReference type="PANTHER" id="PTHR12358">
    <property type="entry name" value="SPHINGOSINE KINASE"/>
    <property type="match status" value="1"/>
</dbReference>
<dbReference type="Pfam" id="PF19279">
    <property type="entry name" value="YegS_C"/>
    <property type="match status" value="1"/>
</dbReference>
<name>A0A848CRH6_ANEAE</name>
<dbReference type="NCBIfam" id="TIGR00147">
    <property type="entry name" value="YegS/Rv2252/BmrU family lipid kinase"/>
    <property type="match status" value="1"/>
</dbReference>
<dbReference type="SMART" id="SM00046">
    <property type="entry name" value="DAGKc"/>
    <property type="match status" value="1"/>
</dbReference>
<keyword evidence="5" id="KW-0479">Metal-binding</keyword>
<feature type="domain" description="DAGKc" evidence="13">
    <location>
        <begin position="1"/>
        <end position="131"/>
    </location>
</feature>
<protein>
    <submittedName>
        <fullName evidence="14">Diacylglycerol kinase</fullName>
    </submittedName>
</protein>
<dbReference type="GO" id="GO:0005524">
    <property type="term" value="F:ATP binding"/>
    <property type="evidence" value="ECO:0007669"/>
    <property type="project" value="UniProtKB-KW"/>
</dbReference>
<evidence type="ECO:0000256" key="12">
    <source>
        <dbReference type="ARBA" id="ARBA00023264"/>
    </source>
</evidence>
<keyword evidence="12" id="KW-1208">Phospholipid metabolism</keyword>
<evidence type="ECO:0000256" key="8">
    <source>
        <dbReference type="ARBA" id="ARBA00022840"/>
    </source>
</evidence>
<comment type="cofactor">
    <cofactor evidence="1">
        <name>Mg(2+)</name>
        <dbReference type="ChEBI" id="CHEBI:18420"/>
    </cofactor>
</comment>
<dbReference type="GO" id="GO:0005886">
    <property type="term" value="C:plasma membrane"/>
    <property type="evidence" value="ECO:0007669"/>
    <property type="project" value="TreeGrafter"/>
</dbReference>
<keyword evidence="9" id="KW-0460">Magnesium</keyword>
<dbReference type="GO" id="GO:0008654">
    <property type="term" value="P:phospholipid biosynthetic process"/>
    <property type="evidence" value="ECO:0007669"/>
    <property type="project" value="UniProtKB-KW"/>
</dbReference>
<evidence type="ECO:0000313" key="14">
    <source>
        <dbReference type="EMBL" id="NME98265.1"/>
    </source>
</evidence>
<evidence type="ECO:0000259" key="13">
    <source>
        <dbReference type="PROSITE" id="PS50146"/>
    </source>
</evidence>
<dbReference type="OrthoDB" id="142078at2"/>
<keyword evidence="8" id="KW-0067">ATP-binding</keyword>
<dbReference type="NCBIfam" id="NF009874">
    <property type="entry name" value="PRK13337.1"/>
    <property type="match status" value="1"/>
</dbReference>
<dbReference type="GO" id="GO:0046872">
    <property type="term" value="F:metal ion binding"/>
    <property type="evidence" value="ECO:0007669"/>
    <property type="project" value="UniProtKB-KW"/>
</dbReference>
<evidence type="ECO:0000256" key="9">
    <source>
        <dbReference type="ARBA" id="ARBA00022842"/>
    </source>
</evidence>
<evidence type="ECO:0000256" key="6">
    <source>
        <dbReference type="ARBA" id="ARBA00022741"/>
    </source>
</evidence>
<dbReference type="InterPro" id="IPR050187">
    <property type="entry name" value="Lipid_Phosphate_FormReg"/>
</dbReference>
<evidence type="ECO:0000256" key="4">
    <source>
        <dbReference type="ARBA" id="ARBA00022679"/>
    </source>
</evidence>
<keyword evidence="10" id="KW-0443">Lipid metabolism</keyword>
<dbReference type="InterPro" id="IPR045540">
    <property type="entry name" value="YegS/DAGK_C"/>
</dbReference>
<keyword evidence="11" id="KW-0594">Phospholipid biosynthesis</keyword>
<dbReference type="EMBL" id="JABAGO010000011">
    <property type="protein sequence ID" value="NME98265.1"/>
    <property type="molecule type" value="Genomic_DNA"/>
</dbReference>
<dbReference type="PROSITE" id="PS50146">
    <property type="entry name" value="DAGK"/>
    <property type="match status" value="1"/>
</dbReference>
<dbReference type="RefSeq" id="WP_021624989.1">
    <property type="nucleotide sequence ID" value="NZ_CABKST010000283.1"/>
</dbReference>
<dbReference type="InterPro" id="IPR001206">
    <property type="entry name" value="Diacylglycerol_kinase_cat_dom"/>
</dbReference>
<keyword evidence="6" id="KW-0547">Nucleotide-binding</keyword>
<keyword evidence="3" id="KW-0444">Lipid biosynthesis</keyword>